<dbReference type="NCBIfam" id="NF038032">
    <property type="entry name" value="CehA_McbA_metalo"/>
    <property type="match status" value="1"/>
</dbReference>
<dbReference type="PANTHER" id="PTHR42924">
    <property type="entry name" value="EXONUCLEASE"/>
    <property type="match status" value="1"/>
</dbReference>
<dbReference type="InterPro" id="IPR003141">
    <property type="entry name" value="Pol/His_phosphatase_N"/>
</dbReference>
<organism evidence="2 3">
    <name type="scientific">Paenibacillus endophyticus</name>
    <dbReference type="NCBI Taxonomy" id="1294268"/>
    <lineage>
        <taxon>Bacteria</taxon>
        <taxon>Bacillati</taxon>
        <taxon>Bacillota</taxon>
        <taxon>Bacilli</taxon>
        <taxon>Bacillales</taxon>
        <taxon>Paenibacillaceae</taxon>
        <taxon>Paenibacillus</taxon>
    </lineage>
</organism>
<dbReference type="RefSeq" id="WP_183570373.1">
    <property type="nucleotide sequence ID" value="NZ_CBCSLB010000026.1"/>
</dbReference>
<dbReference type="InterPro" id="IPR016195">
    <property type="entry name" value="Pol/histidinol_Pase-like"/>
</dbReference>
<dbReference type="SMART" id="SM00481">
    <property type="entry name" value="POLIIIAc"/>
    <property type="match status" value="1"/>
</dbReference>
<dbReference type="GO" id="GO:0004534">
    <property type="term" value="F:5'-3' RNA exonuclease activity"/>
    <property type="evidence" value="ECO:0007669"/>
    <property type="project" value="TreeGrafter"/>
</dbReference>
<dbReference type="Gene3D" id="3.20.20.140">
    <property type="entry name" value="Metal-dependent hydrolases"/>
    <property type="match status" value="1"/>
</dbReference>
<comment type="caution">
    <text evidence="2">The sequence shown here is derived from an EMBL/GenBank/DDBJ whole genome shotgun (WGS) entry which is preliminary data.</text>
</comment>
<evidence type="ECO:0000259" key="1">
    <source>
        <dbReference type="SMART" id="SM00481"/>
    </source>
</evidence>
<dbReference type="PANTHER" id="PTHR42924:SF3">
    <property type="entry name" value="POLYMERASE_HISTIDINOL PHOSPHATASE N-TERMINAL DOMAIN-CONTAINING PROTEIN"/>
    <property type="match status" value="1"/>
</dbReference>
<accession>A0A7W5CD70</accession>
<gene>
    <name evidence="2" type="ORF">FHS16_005676</name>
</gene>
<reference evidence="2 3" key="1">
    <citation type="submission" date="2020-08" db="EMBL/GenBank/DDBJ databases">
        <title>Genomic Encyclopedia of Type Strains, Phase III (KMG-III): the genomes of soil and plant-associated and newly described type strains.</title>
        <authorList>
            <person name="Whitman W."/>
        </authorList>
    </citation>
    <scope>NUCLEOTIDE SEQUENCE [LARGE SCALE GENOMIC DNA]</scope>
    <source>
        <strain evidence="2 3">CECT 8234</strain>
    </source>
</reference>
<proteinExistence type="predicted"/>
<evidence type="ECO:0000313" key="2">
    <source>
        <dbReference type="EMBL" id="MBB3155568.1"/>
    </source>
</evidence>
<sequence>MAKEEVVIQYAIDRLVTHGEEKQYIEIPFDMPEHAMEIYVKLEVTPLGEAGATIDLGLKGPIRMRGWSGGARTEFFVSRREATPGYLPGELDAGQWAVLIGAYRIPQEGCQVSIHIQIKVDQPRWLKGDLHTHTVHSDGSYTLEEAVHIMEDLGCDFIATTDHNTVSQNFAHPNNTEVVLIPGVELTTNFGHANFLGAVDPIADFRATRLEHVYQYFHEARGNGANIVLNHTHCDYCPWEWGFNVDYDWIEVWNGPWTSRNRRALDWWHEQLTLGRRIVAIGGSDTHRPDPWVKHAMPATSVFAASRTVSGILEGIDKGHVFISCSPQGPTIEMHIGSSMIGDIVTIDEETLLNTSIKAVSTLRQLKKGDRIKIISSLGVEEEIIAEESGQLSHDWPVLNRIFYRIEIWRYSEEMDSMLLAAMSNPIYLKMNGMRKE</sequence>
<dbReference type="Proteomes" id="UP000518605">
    <property type="component" value="Unassembled WGS sequence"/>
</dbReference>
<protein>
    <recommendedName>
        <fullName evidence="1">Polymerase/histidinol phosphatase N-terminal domain-containing protein</fullName>
    </recommendedName>
</protein>
<dbReference type="GO" id="GO:0035312">
    <property type="term" value="F:5'-3' DNA exonuclease activity"/>
    <property type="evidence" value="ECO:0007669"/>
    <property type="project" value="TreeGrafter"/>
</dbReference>
<dbReference type="EMBL" id="JACHXW010000026">
    <property type="protein sequence ID" value="MBB3155568.1"/>
    <property type="molecule type" value="Genomic_DNA"/>
</dbReference>
<dbReference type="InterPro" id="IPR052018">
    <property type="entry name" value="PHP_domain"/>
</dbReference>
<evidence type="ECO:0000313" key="3">
    <source>
        <dbReference type="Proteomes" id="UP000518605"/>
    </source>
</evidence>
<dbReference type="SUPFAM" id="SSF89550">
    <property type="entry name" value="PHP domain-like"/>
    <property type="match status" value="1"/>
</dbReference>
<dbReference type="CDD" id="cd07432">
    <property type="entry name" value="PHP_HisPPase"/>
    <property type="match status" value="1"/>
</dbReference>
<keyword evidence="3" id="KW-1185">Reference proteome</keyword>
<feature type="domain" description="Polymerase/histidinol phosphatase N-terminal" evidence="1">
    <location>
        <begin position="128"/>
        <end position="190"/>
    </location>
</feature>
<name>A0A7W5CD70_9BACL</name>
<dbReference type="AlphaFoldDB" id="A0A7W5CD70"/>